<comment type="caution">
    <text evidence="1">The sequence shown here is derived from an EMBL/GenBank/DDBJ whole genome shotgun (WGS) entry which is preliminary data.</text>
</comment>
<evidence type="ECO:0000313" key="1">
    <source>
        <dbReference type="EMBL" id="MFC0322780.1"/>
    </source>
</evidence>
<dbReference type="RefSeq" id="WP_382373790.1">
    <property type="nucleotide sequence ID" value="NZ_JBHLWA010000017.1"/>
</dbReference>
<accession>A0ABV6HXC9</accession>
<name>A0ABV6HXC9_9PAST</name>
<keyword evidence="2" id="KW-1185">Reference proteome</keyword>
<dbReference type="Proteomes" id="UP001589769">
    <property type="component" value="Unassembled WGS sequence"/>
</dbReference>
<sequence>MAIYLNQCNTTKATLNTNPYLDSEIEALIAGYIEVTDENAFNGRYFILNGRKWIHNLDALRKKLNAEYGHYIDDEELSAFAPEGFGYDIENYYSRFQNSNNLAKNKDFNELIKQIKVN</sequence>
<protein>
    <submittedName>
        <fullName evidence="1">Uncharacterized protein</fullName>
    </submittedName>
</protein>
<dbReference type="EMBL" id="JBHLWA010000017">
    <property type="protein sequence ID" value="MFC0322780.1"/>
    <property type="molecule type" value="Genomic_DNA"/>
</dbReference>
<gene>
    <name evidence="1" type="ORF">ACFFHT_04280</name>
</gene>
<evidence type="ECO:0000313" key="2">
    <source>
        <dbReference type="Proteomes" id="UP001589769"/>
    </source>
</evidence>
<organism evidence="1 2">
    <name type="scientific">Gallibacterium melopsittaci</name>
    <dbReference type="NCBI Taxonomy" id="516063"/>
    <lineage>
        <taxon>Bacteria</taxon>
        <taxon>Pseudomonadati</taxon>
        <taxon>Pseudomonadota</taxon>
        <taxon>Gammaproteobacteria</taxon>
        <taxon>Pasteurellales</taxon>
        <taxon>Pasteurellaceae</taxon>
        <taxon>Gallibacterium</taxon>
    </lineage>
</organism>
<reference evidence="1 2" key="1">
    <citation type="submission" date="2024-09" db="EMBL/GenBank/DDBJ databases">
        <authorList>
            <person name="Sun Q."/>
            <person name="Mori K."/>
        </authorList>
    </citation>
    <scope>NUCLEOTIDE SEQUENCE [LARGE SCALE GENOMIC DNA]</scope>
    <source>
        <strain evidence="1 2">CCM 7538</strain>
    </source>
</reference>
<proteinExistence type="predicted"/>